<protein>
    <recommendedName>
        <fullName evidence="1">ATPase AAA-type core domain-containing protein</fullName>
    </recommendedName>
</protein>
<evidence type="ECO:0000313" key="2">
    <source>
        <dbReference type="EMBL" id="EDM77297.1"/>
    </source>
</evidence>
<dbReference type="Gene3D" id="3.40.50.300">
    <property type="entry name" value="P-loop containing nucleotide triphosphate hydrolases"/>
    <property type="match status" value="1"/>
</dbReference>
<dbReference type="Pfam" id="PF13304">
    <property type="entry name" value="AAA_21"/>
    <property type="match status" value="1"/>
</dbReference>
<organism evidence="2 3">
    <name type="scientific">Plesiocystis pacifica SIR-1</name>
    <dbReference type="NCBI Taxonomy" id="391625"/>
    <lineage>
        <taxon>Bacteria</taxon>
        <taxon>Pseudomonadati</taxon>
        <taxon>Myxococcota</taxon>
        <taxon>Polyangia</taxon>
        <taxon>Nannocystales</taxon>
        <taxon>Nannocystaceae</taxon>
        <taxon>Plesiocystis</taxon>
    </lineage>
</organism>
<gene>
    <name evidence="2" type="ORF">PPSIR1_26308</name>
</gene>
<dbReference type="STRING" id="391625.PPSIR1_26308"/>
<name>A6G9X2_9BACT</name>
<dbReference type="InterPro" id="IPR003959">
    <property type="entry name" value="ATPase_AAA_core"/>
</dbReference>
<accession>A6G9X2</accession>
<reference evidence="2 3" key="1">
    <citation type="submission" date="2007-06" db="EMBL/GenBank/DDBJ databases">
        <authorList>
            <person name="Shimkets L."/>
            <person name="Ferriera S."/>
            <person name="Johnson J."/>
            <person name="Kravitz S."/>
            <person name="Beeson K."/>
            <person name="Sutton G."/>
            <person name="Rogers Y.-H."/>
            <person name="Friedman R."/>
            <person name="Frazier M."/>
            <person name="Venter J.C."/>
        </authorList>
    </citation>
    <scope>NUCLEOTIDE SEQUENCE [LARGE SCALE GENOMIC DNA]</scope>
    <source>
        <strain evidence="2 3">SIR-1</strain>
    </source>
</reference>
<keyword evidence="3" id="KW-1185">Reference proteome</keyword>
<dbReference type="eggNOG" id="COG4637">
    <property type="taxonomic scope" value="Bacteria"/>
</dbReference>
<dbReference type="Proteomes" id="UP000005801">
    <property type="component" value="Unassembled WGS sequence"/>
</dbReference>
<dbReference type="PANTHER" id="PTHR32182">
    <property type="entry name" value="DNA REPLICATION AND REPAIR PROTEIN RECF"/>
    <property type="match status" value="1"/>
</dbReference>
<dbReference type="GO" id="GO:0000731">
    <property type="term" value="P:DNA synthesis involved in DNA repair"/>
    <property type="evidence" value="ECO:0007669"/>
    <property type="project" value="TreeGrafter"/>
</dbReference>
<evidence type="ECO:0000259" key="1">
    <source>
        <dbReference type="Pfam" id="PF13304"/>
    </source>
</evidence>
<dbReference type="GO" id="GO:0016887">
    <property type="term" value="F:ATP hydrolysis activity"/>
    <property type="evidence" value="ECO:0007669"/>
    <property type="project" value="InterPro"/>
</dbReference>
<comment type="caution">
    <text evidence="2">The sequence shown here is derived from an EMBL/GenBank/DDBJ whole genome shotgun (WGS) entry which is preliminary data.</text>
</comment>
<dbReference type="SUPFAM" id="SSF52540">
    <property type="entry name" value="P-loop containing nucleoside triphosphate hydrolases"/>
    <property type="match status" value="1"/>
</dbReference>
<dbReference type="InterPro" id="IPR027417">
    <property type="entry name" value="P-loop_NTPase"/>
</dbReference>
<dbReference type="PANTHER" id="PTHR32182:SF25">
    <property type="entry name" value="SLR1056 PROTEIN"/>
    <property type="match status" value="1"/>
</dbReference>
<sequence>MGHVSAYQLSDGQLTYLAFVALVQLDEGRTLLCFDEPEQHLHPELLGRVVQLLVAASERYPVVLATHSDHILDLLPDPVSSVRVCELDDNHQTVLRKLDAEQLEKWLERYRGLGEIRAAGQLRSVLAERESA</sequence>
<dbReference type="EMBL" id="ABCS01000048">
    <property type="protein sequence ID" value="EDM77297.1"/>
    <property type="molecule type" value="Genomic_DNA"/>
</dbReference>
<evidence type="ECO:0000313" key="3">
    <source>
        <dbReference type="Proteomes" id="UP000005801"/>
    </source>
</evidence>
<proteinExistence type="predicted"/>
<dbReference type="GO" id="GO:0006302">
    <property type="term" value="P:double-strand break repair"/>
    <property type="evidence" value="ECO:0007669"/>
    <property type="project" value="TreeGrafter"/>
</dbReference>
<dbReference type="GO" id="GO:0005524">
    <property type="term" value="F:ATP binding"/>
    <property type="evidence" value="ECO:0007669"/>
    <property type="project" value="InterPro"/>
</dbReference>
<feature type="domain" description="ATPase AAA-type core" evidence="1">
    <location>
        <begin position="4"/>
        <end position="73"/>
    </location>
</feature>
<dbReference type="AlphaFoldDB" id="A6G9X2"/>